<keyword evidence="2" id="KW-0732">Signal</keyword>
<name>A0A8T2NKR7_9TELE</name>
<evidence type="ECO:0000313" key="4">
    <source>
        <dbReference type="Proteomes" id="UP000824540"/>
    </source>
</evidence>
<dbReference type="EMBL" id="JAFBMS010000036">
    <property type="protein sequence ID" value="KAG9341333.1"/>
    <property type="molecule type" value="Genomic_DNA"/>
</dbReference>
<evidence type="ECO:0000256" key="2">
    <source>
        <dbReference type="SAM" id="SignalP"/>
    </source>
</evidence>
<evidence type="ECO:0000313" key="3">
    <source>
        <dbReference type="EMBL" id="KAG9341333.1"/>
    </source>
</evidence>
<gene>
    <name evidence="3" type="ORF">JZ751_019437</name>
</gene>
<reference evidence="3" key="1">
    <citation type="thesis" date="2021" institute="BYU ScholarsArchive" country="Provo, UT, USA">
        <title>Applications of and Algorithms for Genome Assembly and Genomic Analyses with an Emphasis on Marine Teleosts.</title>
        <authorList>
            <person name="Pickett B.D."/>
        </authorList>
    </citation>
    <scope>NUCLEOTIDE SEQUENCE</scope>
    <source>
        <strain evidence="3">HI-2016</strain>
    </source>
</reference>
<comment type="caution">
    <text evidence="3">The sequence shown here is derived from an EMBL/GenBank/DDBJ whole genome shotgun (WGS) entry which is preliminary data.</text>
</comment>
<dbReference type="AlphaFoldDB" id="A0A8T2NKR7"/>
<feature type="compositionally biased region" description="Basic and acidic residues" evidence="1">
    <location>
        <begin position="75"/>
        <end position="89"/>
    </location>
</feature>
<dbReference type="Proteomes" id="UP000824540">
    <property type="component" value="Unassembled WGS sequence"/>
</dbReference>
<keyword evidence="4" id="KW-1185">Reference proteome</keyword>
<proteinExistence type="predicted"/>
<feature type="chain" id="PRO_5035941519" evidence="2">
    <location>
        <begin position="16"/>
        <end position="140"/>
    </location>
</feature>
<feature type="region of interest" description="Disordered" evidence="1">
    <location>
        <begin position="50"/>
        <end position="100"/>
    </location>
</feature>
<accession>A0A8T2NKR7</accession>
<sequence>MVLNFLLNAVLVVYNFDRDDSHGDLGYTTAIRGELPDTYKHHRFTQPTYPQAVVGGNESNEKQVSGGGGNGAIGIHDDFGTADDHGHQEEAEEGDSCQRQPLVHVHKGRVGRGLLHGFGLSSLIRPAAASSAATILTTDL</sequence>
<protein>
    <submittedName>
        <fullName evidence="3">Uncharacterized protein</fullName>
    </submittedName>
</protein>
<feature type="signal peptide" evidence="2">
    <location>
        <begin position="1"/>
        <end position="15"/>
    </location>
</feature>
<evidence type="ECO:0000256" key="1">
    <source>
        <dbReference type="SAM" id="MobiDB-lite"/>
    </source>
</evidence>
<organism evidence="3 4">
    <name type="scientific">Albula glossodonta</name>
    <name type="common">roundjaw bonefish</name>
    <dbReference type="NCBI Taxonomy" id="121402"/>
    <lineage>
        <taxon>Eukaryota</taxon>
        <taxon>Metazoa</taxon>
        <taxon>Chordata</taxon>
        <taxon>Craniata</taxon>
        <taxon>Vertebrata</taxon>
        <taxon>Euteleostomi</taxon>
        <taxon>Actinopterygii</taxon>
        <taxon>Neopterygii</taxon>
        <taxon>Teleostei</taxon>
        <taxon>Albuliformes</taxon>
        <taxon>Albulidae</taxon>
        <taxon>Albula</taxon>
    </lineage>
</organism>